<dbReference type="Pfam" id="PF01066">
    <property type="entry name" value="CDP-OH_P_transf"/>
    <property type="match status" value="1"/>
</dbReference>
<evidence type="ECO:0008006" key="15">
    <source>
        <dbReference type="Google" id="ProtNLM"/>
    </source>
</evidence>
<reference evidence="13 14" key="1">
    <citation type="journal article" date="2016" name="Nat. Commun.">
        <title>Thousands of microbial genomes shed light on interconnected biogeochemical processes in an aquifer system.</title>
        <authorList>
            <person name="Anantharaman K."/>
            <person name="Brown C.T."/>
            <person name="Hug L.A."/>
            <person name="Sharon I."/>
            <person name="Castelle C.J."/>
            <person name="Probst A.J."/>
            <person name="Thomas B.C."/>
            <person name="Singh A."/>
            <person name="Wilkins M.J."/>
            <person name="Karaoz U."/>
            <person name="Brodie E.L."/>
            <person name="Williams K.H."/>
            <person name="Hubbard S.S."/>
            <person name="Banfield J.F."/>
        </authorList>
    </citation>
    <scope>NUCLEOTIDE SEQUENCE [LARGE SCALE GENOMIC DNA]</scope>
</reference>
<evidence type="ECO:0000256" key="10">
    <source>
        <dbReference type="ARBA" id="ARBA00023264"/>
    </source>
</evidence>
<evidence type="ECO:0000256" key="6">
    <source>
        <dbReference type="ARBA" id="ARBA00022989"/>
    </source>
</evidence>
<comment type="similarity">
    <text evidence="2 11">Belongs to the CDP-alcohol phosphatidyltransferase class-I family.</text>
</comment>
<dbReference type="Gene3D" id="1.20.120.1760">
    <property type="match status" value="1"/>
</dbReference>
<keyword evidence="7" id="KW-0443">Lipid metabolism</keyword>
<protein>
    <recommendedName>
        <fullName evidence="15">CDP-diacylglycerol--glycerol-3-phosphate 3-phosphatidyltransferase</fullName>
    </recommendedName>
</protein>
<evidence type="ECO:0000256" key="4">
    <source>
        <dbReference type="ARBA" id="ARBA00022679"/>
    </source>
</evidence>
<feature type="transmembrane region" description="Helical" evidence="12">
    <location>
        <begin position="172"/>
        <end position="193"/>
    </location>
</feature>
<feature type="transmembrane region" description="Helical" evidence="12">
    <location>
        <begin position="77"/>
        <end position="95"/>
    </location>
</feature>
<dbReference type="GO" id="GO:0016020">
    <property type="term" value="C:membrane"/>
    <property type="evidence" value="ECO:0007669"/>
    <property type="project" value="UniProtKB-SubCell"/>
</dbReference>
<dbReference type="PANTHER" id="PTHR14269:SF11">
    <property type="entry name" value="CDP-DIACYLGLYCEROL--GLYCEROL-3-PHOSPHATE 3-PHOSPHATIDYLTRANSFERASE"/>
    <property type="match status" value="1"/>
</dbReference>
<evidence type="ECO:0000256" key="1">
    <source>
        <dbReference type="ARBA" id="ARBA00004141"/>
    </source>
</evidence>
<dbReference type="InterPro" id="IPR050324">
    <property type="entry name" value="CDP-alcohol_PTase-I"/>
</dbReference>
<accession>A0A1G2FA19</accession>
<evidence type="ECO:0000256" key="5">
    <source>
        <dbReference type="ARBA" id="ARBA00022692"/>
    </source>
</evidence>
<keyword evidence="10" id="KW-1208">Phospholipid metabolism</keyword>
<evidence type="ECO:0000256" key="11">
    <source>
        <dbReference type="RuleBase" id="RU003750"/>
    </source>
</evidence>
<dbReference type="PROSITE" id="PS00379">
    <property type="entry name" value="CDP_ALCOHOL_P_TRANSF"/>
    <property type="match status" value="1"/>
</dbReference>
<comment type="caution">
    <text evidence="13">The sequence shown here is derived from an EMBL/GenBank/DDBJ whole genome shotgun (WGS) entry which is preliminary data.</text>
</comment>
<dbReference type="Proteomes" id="UP000179099">
    <property type="component" value="Unassembled WGS sequence"/>
</dbReference>
<keyword evidence="6 12" id="KW-1133">Transmembrane helix</keyword>
<keyword evidence="9" id="KW-0594">Phospholipid biosynthesis</keyword>
<feature type="transmembrane region" description="Helical" evidence="12">
    <location>
        <begin position="12"/>
        <end position="34"/>
    </location>
</feature>
<dbReference type="InterPro" id="IPR004570">
    <property type="entry name" value="Phosphatidylglycerol_P_synth"/>
</dbReference>
<feature type="transmembrane region" description="Helical" evidence="12">
    <location>
        <begin position="110"/>
        <end position="134"/>
    </location>
</feature>
<gene>
    <name evidence="13" type="ORF">A2Y98_02030</name>
</gene>
<dbReference type="GO" id="GO:0008444">
    <property type="term" value="F:CDP-diacylglycerol-glycerol-3-phosphate 3-phosphatidyltransferase activity"/>
    <property type="evidence" value="ECO:0007669"/>
    <property type="project" value="InterPro"/>
</dbReference>
<keyword evidence="3" id="KW-0444">Lipid biosynthesis</keyword>
<dbReference type="InterPro" id="IPR000462">
    <property type="entry name" value="CDP-OH_P_trans"/>
</dbReference>
<dbReference type="AlphaFoldDB" id="A0A1G2FA19"/>
<keyword evidence="8 12" id="KW-0472">Membrane</keyword>
<dbReference type="GO" id="GO:0046474">
    <property type="term" value="P:glycerophospholipid biosynthetic process"/>
    <property type="evidence" value="ECO:0007669"/>
    <property type="project" value="TreeGrafter"/>
</dbReference>
<keyword evidence="4 11" id="KW-0808">Transferase</keyword>
<evidence type="ECO:0000256" key="9">
    <source>
        <dbReference type="ARBA" id="ARBA00023209"/>
    </source>
</evidence>
<organism evidence="13 14">
    <name type="scientific">Candidatus Portnoybacteria bacterium RBG_19FT_COMBO_36_7</name>
    <dbReference type="NCBI Taxonomy" id="1801992"/>
    <lineage>
        <taxon>Bacteria</taxon>
        <taxon>Candidatus Portnoyibacteriota</taxon>
    </lineage>
</organism>
<keyword evidence="5 12" id="KW-0812">Transmembrane</keyword>
<evidence type="ECO:0000256" key="3">
    <source>
        <dbReference type="ARBA" id="ARBA00022516"/>
    </source>
</evidence>
<dbReference type="PANTHER" id="PTHR14269">
    <property type="entry name" value="CDP-DIACYLGLYCEROL--GLYCEROL-3-PHOSPHATE 3-PHOSPHATIDYLTRANSFERASE-RELATED"/>
    <property type="match status" value="1"/>
</dbReference>
<dbReference type="InterPro" id="IPR043130">
    <property type="entry name" value="CDP-OH_PTrfase_TM_dom"/>
</dbReference>
<evidence type="ECO:0000256" key="8">
    <source>
        <dbReference type="ARBA" id="ARBA00023136"/>
    </source>
</evidence>
<proteinExistence type="inferred from homology"/>
<sequence>MQIKDPIKNWWFVNLANLITASRLIFSVWLVLLAIFTDQLFLMFVIVCLCGITDWADGWSARRYNIASQFGAFLDRLTDKIFICPTMAVLAWQYWPVSEINLSLKLLTEGLVVVIILLETTLMASGIIGLVKNLDTSSNKWGKAKMFFQSAAVFGWFLCLVIERYLKIKITYLAIFLIDIILVIAVGLAIKSIEGYWQRYHRL</sequence>
<comment type="subcellular location">
    <subcellularLocation>
        <location evidence="1">Membrane</location>
        <topology evidence="1">Multi-pass membrane protein</topology>
    </subcellularLocation>
</comment>
<evidence type="ECO:0000313" key="14">
    <source>
        <dbReference type="Proteomes" id="UP000179099"/>
    </source>
</evidence>
<evidence type="ECO:0000256" key="7">
    <source>
        <dbReference type="ARBA" id="ARBA00023098"/>
    </source>
</evidence>
<feature type="transmembrane region" description="Helical" evidence="12">
    <location>
        <begin position="40"/>
        <end position="56"/>
    </location>
</feature>
<evidence type="ECO:0000313" key="13">
    <source>
        <dbReference type="EMBL" id="OGZ34401.1"/>
    </source>
</evidence>
<evidence type="ECO:0000256" key="12">
    <source>
        <dbReference type="SAM" id="Phobius"/>
    </source>
</evidence>
<dbReference type="EMBL" id="MHMW01000011">
    <property type="protein sequence ID" value="OGZ34401.1"/>
    <property type="molecule type" value="Genomic_DNA"/>
</dbReference>
<evidence type="ECO:0000256" key="2">
    <source>
        <dbReference type="ARBA" id="ARBA00010441"/>
    </source>
</evidence>
<name>A0A1G2FA19_9BACT</name>
<feature type="transmembrane region" description="Helical" evidence="12">
    <location>
        <begin position="146"/>
        <end position="166"/>
    </location>
</feature>
<dbReference type="InterPro" id="IPR048254">
    <property type="entry name" value="CDP_ALCOHOL_P_TRANSF_CS"/>
</dbReference>
<dbReference type="PIRSF" id="PIRSF000847">
    <property type="entry name" value="Phos_ph_gly_syn"/>
    <property type="match status" value="1"/>
</dbReference>
<dbReference type="STRING" id="1801992.A2Y98_02030"/>